<reference evidence="10 11" key="1">
    <citation type="journal article" date="2013" name="Nature">
        <title>Insights into bilaterian evolution from three spiralian genomes.</title>
        <authorList>
            <person name="Simakov O."/>
            <person name="Marletaz F."/>
            <person name="Cho S.J."/>
            <person name="Edsinger-Gonzales E."/>
            <person name="Havlak P."/>
            <person name="Hellsten U."/>
            <person name="Kuo D.H."/>
            <person name="Larsson T."/>
            <person name="Lv J."/>
            <person name="Arendt D."/>
            <person name="Savage R."/>
            <person name="Osoegawa K."/>
            <person name="de Jong P."/>
            <person name="Grimwood J."/>
            <person name="Chapman J.A."/>
            <person name="Shapiro H."/>
            <person name="Aerts A."/>
            <person name="Otillar R.P."/>
            <person name="Terry A.Y."/>
            <person name="Boore J.L."/>
            <person name="Grigoriev I.V."/>
            <person name="Lindberg D.R."/>
            <person name="Seaver E.C."/>
            <person name="Weisblat D.A."/>
            <person name="Putnam N.H."/>
            <person name="Rokhsar D.S."/>
        </authorList>
    </citation>
    <scope>NUCLEOTIDE SEQUENCE [LARGE SCALE GENOMIC DNA]</scope>
</reference>
<dbReference type="GO" id="GO:0005509">
    <property type="term" value="F:calcium ion binding"/>
    <property type="evidence" value="ECO:0007669"/>
    <property type="project" value="InterPro"/>
</dbReference>
<feature type="compositionally biased region" description="Pro residues" evidence="6">
    <location>
        <begin position="1672"/>
        <end position="1685"/>
    </location>
</feature>
<evidence type="ECO:0000256" key="6">
    <source>
        <dbReference type="SAM" id="MobiDB-lite"/>
    </source>
</evidence>
<dbReference type="InterPro" id="IPR000742">
    <property type="entry name" value="EGF"/>
</dbReference>
<organism evidence="10 11">
    <name type="scientific">Lottia gigantea</name>
    <name type="common">Giant owl limpet</name>
    <dbReference type="NCBI Taxonomy" id="225164"/>
    <lineage>
        <taxon>Eukaryota</taxon>
        <taxon>Metazoa</taxon>
        <taxon>Spiralia</taxon>
        <taxon>Lophotrochozoa</taxon>
        <taxon>Mollusca</taxon>
        <taxon>Gastropoda</taxon>
        <taxon>Patellogastropoda</taxon>
        <taxon>Lottioidea</taxon>
        <taxon>Lottiidae</taxon>
        <taxon>Lottia</taxon>
    </lineage>
</organism>
<dbReference type="PROSITE" id="PS51233">
    <property type="entry name" value="VWFD"/>
    <property type="match status" value="1"/>
</dbReference>
<feature type="domain" description="VWFD" evidence="8">
    <location>
        <begin position="371"/>
        <end position="574"/>
    </location>
</feature>
<evidence type="ECO:0000259" key="7">
    <source>
        <dbReference type="PROSITE" id="PS50026"/>
    </source>
</evidence>
<feature type="domain" description="EGF-like" evidence="7">
    <location>
        <begin position="1927"/>
        <end position="1968"/>
    </location>
</feature>
<evidence type="ECO:0000256" key="3">
    <source>
        <dbReference type="ARBA" id="ARBA00023157"/>
    </source>
</evidence>
<dbReference type="InterPro" id="IPR018097">
    <property type="entry name" value="EGF_Ca-bd_CS"/>
</dbReference>
<dbReference type="CDD" id="cd06503">
    <property type="entry name" value="ATP-synt_Fo_b"/>
    <property type="match status" value="1"/>
</dbReference>
<dbReference type="PROSITE" id="PS50026">
    <property type="entry name" value="EGF_3"/>
    <property type="match status" value="3"/>
</dbReference>
<dbReference type="Proteomes" id="UP000030746">
    <property type="component" value="Unassembled WGS sequence"/>
</dbReference>
<feature type="domain" description="EGF-like" evidence="7">
    <location>
        <begin position="1969"/>
        <end position="2009"/>
    </location>
</feature>
<feature type="compositionally biased region" description="Low complexity" evidence="6">
    <location>
        <begin position="2090"/>
        <end position="2105"/>
    </location>
</feature>
<evidence type="ECO:0000313" key="11">
    <source>
        <dbReference type="Proteomes" id="UP000030746"/>
    </source>
</evidence>
<dbReference type="EMBL" id="KB201891">
    <property type="protein sequence ID" value="ESO93622.1"/>
    <property type="molecule type" value="Genomic_DNA"/>
</dbReference>
<dbReference type="InterPro" id="IPR016186">
    <property type="entry name" value="C-type_lectin-like/link_sf"/>
</dbReference>
<dbReference type="HOGENOM" id="CLU_229218_0_0_1"/>
<feature type="compositionally biased region" description="Pro residues" evidence="6">
    <location>
        <begin position="1617"/>
        <end position="1660"/>
    </location>
</feature>
<dbReference type="OMA" id="KTHHPHG"/>
<dbReference type="RefSeq" id="XP_009055814.1">
    <property type="nucleotide sequence ID" value="XM_009057566.1"/>
</dbReference>
<feature type="domain" description="EGF-like" evidence="7">
    <location>
        <begin position="323"/>
        <end position="368"/>
    </location>
</feature>
<dbReference type="Pfam" id="PF07645">
    <property type="entry name" value="EGF_CA"/>
    <property type="match status" value="3"/>
</dbReference>
<dbReference type="Pfam" id="PF00094">
    <property type="entry name" value="VWD"/>
    <property type="match status" value="1"/>
</dbReference>
<feature type="compositionally biased region" description="Basic residues" evidence="6">
    <location>
        <begin position="238"/>
        <end position="258"/>
    </location>
</feature>
<dbReference type="InterPro" id="IPR052749">
    <property type="entry name" value="Alpha-tectorin"/>
</dbReference>
<feature type="coiled-coil region" evidence="5">
    <location>
        <begin position="200"/>
        <end position="227"/>
    </location>
</feature>
<dbReference type="SUPFAM" id="SSF56436">
    <property type="entry name" value="C-type lectin-like"/>
    <property type="match status" value="1"/>
</dbReference>
<keyword evidence="2" id="KW-0677">Repeat</keyword>
<feature type="region of interest" description="Disordered" evidence="6">
    <location>
        <begin position="2087"/>
        <end position="2106"/>
    </location>
</feature>
<dbReference type="GeneID" id="20238768"/>
<dbReference type="InterPro" id="IPR016187">
    <property type="entry name" value="CTDL_fold"/>
</dbReference>
<dbReference type="PROSITE" id="PS01187">
    <property type="entry name" value="EGF_CA"/>
    <property type="match status" value="3"/>
</dbReference>
<evidence type="ECO:0008006" key="12">
    <source>
        <dbReference type="Google" id="ProtNLM"/>
    </source>
</evidence>
<dbReference type="InterPro" id="IPR049883">
    <property type="entry name" value="NOTCH1_EGF-like"/>
</dbReference>
<dbReference type="CDD" id="cd19941">
    <property type="entry name" value="TIL"/>
    <property type="match status" value="1"/>
</dbReference>
<keyword evidence="5" id="KW-0175">Coiled coil</keyword>
<dbReference type="CDD" id="cd00054">
    <property type="entry name" value="EGF_CA"/>
    <property type="match status" value="3"/>
</dbReference>
<protein>
    <recommendedName>
        <fullName evidence="12">Zonadhesin</fullName>
    </recommendedName>
</protein>
<evidence type="ECO:0000259" key="9">
    <source>
        <dbReference type="PROSITE" id="PS51465"/>
    </source>
</evidence>
<dbReference type="InterPro" id="IPR036084">
    <property type="entry name" value="Ser_inhib-like_sf"/>
</dbReference>
<dbReference type="SUPFAM" id="SSF57567">
    <property type="entry name" value="Serine protease inhibitors"/>
    <property type="match status" value="1"/>
</dbReference>
<accession>V4AA29</accession>
<dbReference type="Gene3D" id="3.10.100.10">
    <property type="entry name" value="Mannose-Binding Protein A, subunit A"/>
    <property type="match status" value="1"/>
</dbReference>
<evidence type="ECO:0000256" key="1">
    <source>
        <dbReference type="ARBA" id="ARBA00022536"/>
    </source>
</evidence>
<dbReference type="PROSITE" id="PS51465">
    <property type="entry name" value="KAZAL_2"/>
    <property type="match status" value="1"/>
</dbReference>
<gene>
    <name evidence="10" type="ORF">LOTGIDRAFT_161733</name>
</gene>
<dbReference type="KEGG" id="lgi:LOTGIDRAFT_161733"/>
<sequence length="2407" mass="266207">MYVDDIGKIGRAHQEDQEILEEIDLTAHQEDQEILEEIDLIAHQEDQEILKEIDLIAHQEDQEILEEVDLIAHQEDQEILEEVDLIAHQEDQEILEEVDLIAHQEDQEILEEIELKVHQEDQEILEEIELKAHQEDQEILEEIELKAHQEDQEILEEIELKAHQEDQEILEEIELKAHQEDQEILEEIELKAHQEDQEILEEIELKAHQEDQEILEEKELIANQEDQEILEERNLKDHLKKIPKKRPSGKSKPVKPIRRPGRLSLTVEQAIAKEPTVCKNPSKITFEPPEKAGDVITVDLKRGFKCRGACITRYSVFFTCPKDVDECAPEETGTNACSGGKQCSNTFGHFICKCPPGSELIKRKGICKSRNECSCSGDPHCLTYFGHKIDFMGKCKYLISGVCKAIQSNQKVWRVECKNTKCGKPNKDVTCTTWCETTIFKTGGDSVEKDVIRMERKGIMKVNGNRIADSQRFSNFDVAVSGKQSTLMTDFDLKVVFDGRSRIYVYAPDGYQGKLCGICGDIGADGSYSYELGDTKEAFVPVFKSKRNKVFNPRSALDYGNSWQVNDPADPKCKKVDKPTEGCSVEKDAFYRAPERCGKIRTLLEDLKSEIVLSEDQAKKFNPEEDIESCAFDSCAEESKADEIICDAVEGYASKLFKATGTTLEWRTDDFCSLNCGPKETPKLNAKCDVECGQERSILDSCDGEAKDRCVCKNPFRRKGTDCVSVSMCSCDVPITVAGAGNAFFKLQSGEEALNGDCSQKIRCANGKTTDIEAVTLDPNAECKVVDSRTKVVCNDHFELDANGKCVSQGECSFPFIELENKCVYVTGKRKTWREAVRLCNALGGHLLNLGDKNLGVFNDLPIFWVAGLKADPTTAAKFDQAGYENYKLPGAVQATAVENNCVRFEPNTRSFIHSSCFSDTIRYQVICEAYPDKAKTVTTEECSGAQPDDDGNELETVIGIQMANPTCICSNPVDIKCFANGAEVTSTDSVTCGATDEGKLLDCAKADGVSCPDHTVKGKCQPIFNLNKFGILLRMVIAIFTNVKLLQTSSYQCQAITNFIFTMSSYYKLLLHNVKLLQTSPSQCQANTNFFFLMSRYYKLRLHNVKLLQTSPSQSQAITNFIFTMSSYNKLHLHNVKLLQTSSSLCQAITNFFPSMSSYYKLHLHYVKLLQTSFPQCQAITNFFFTMSSYYKLHLYNVMLLQTSSSQCQAITNFFLSMSSYYKLLLHNVKLLQTSPSQCQANTNFFFLMSRYYKLRLHNVKLLQTSPSQSQAITNFIFTMSSYNKLHLHNVKLLQTSSSLCQAITNFFPSMSSYYKLHLHYVKLLQTSFPQCQAITNFFFTMSSYYKLHLYNVMLLQTSSSQCQAITNFFLSMSSYYKLHLHNVKLLQTPSSQYVNECEEFGNLVCGNKENCEDEYGAFRCVCDDGQLFINGVCEETSTCTVEVTNPDTFKLTTFASTPFAKPTGQCKLSLLKCLDLIIFVSKTADNLKTLSLKGICSEIDLVETSSILPINNIMVNNNLLANSVESGSCKIEKDVDSVTITAFDKSFELTINEDFDVSLQLIDSKSDCLGLCKVGSDIETIFRSCLDPDTAASTGGGETGSNPGQSPGGTEQPTGAPPPQPPSPPPPGPENPPEPTVPGGTAPPPPPTQPPSPPPEGPENPAGPTAEVPIPGPPTEPVPPPAGPDQCNTDMSADDKCGIVTDAAGPFSGCGNAKDIFDLCLRDICMQNMDICQALVNAQKACVGQSFTRELVVAYKMEAGCEEDCPENMIFSFTPPPPSSCKNKHPVVPEERPTPPPGCFCKPGFYLEEGECIPSSQCGCVDKDGLYHELDDVWFSDGCSTMFSCKAGSVKTLPYTLIENSNCGQVDNKPYPECSKGFMGVATELCNKVEEKDDSYCADVPDGDITKRVCLCKKGFVSDCESCVDLDECQTGFAKCGANEKCVNLRGNYTCECAPGYERGNLGVCININECQREGMGMCQPNSKCIDLPGRYSCACCYGYKAVPNSISEFRFTCQRDPAILSVGNDCCICNTADCKPPSDGNPAQVCGTDGIEYDNYKQLYELNCAKNGEANIGVGIASYGSCRKEGTTTSTTSTTTSTTTTTPKPPSVCDSSKICSQAERSTDKPCCNGGNRYKSFCEMRMSMCLKNNQNPDIPTTACGNCFPTIKPPTTTPVPTPSESDFEPWGPWKECQPRPSGLPCGTANGVKYRNRLYTGTDTSLLTSEMLRQQDSCDLHPCPSDTPQPEVPNPCNVEDCPSSDTEQFCGKIVGLDTQPKTYKSRCHLERNSQCQGLEISKNPNDYYPGICSPGGTRPLSLPCKRGPFKITYAYNSLDSASGTTCSADNVEIGTCQSGACDEGTNDCCKAVEFEELDSIVTCINMATQRIEKVNKKVYSAIRCDCVDKDD</sequence>
<dbReference type="SMART" id="SM00179">
    <property type="entry name" value="EGF_CA"/>
    <property type="match status" value="4"/>
</dbReference>
<dbReference type="CTD" id="20238768"/>
<dbReference type="InterPro" id="IPR009030">
    <property type="entry name" value="Growth_fac_rcpt_cys_sf"/>
</dbReference>
<evidence type="ECO:0000313" key="10">
    <source>
        <dbReference type="EMBL" id="ESO93622.1"/>
    </source>
</evidence>
<feature type="region of interest" description="Disordered" evidence="6">
    <location>
        <begin position="236"/>
        <end position="258"/>
    </location>
</feature>
<name>V4AA29_LOTGI</name>
<dbReference type="InterPro" id="IPR001881">
    <property type="entry name" value="EGF-like_Ca-bd_dom"/>
</dbReference>
<dbReference type="OrthoDB" id="6139853at2759"/>
<dbReference type="InterPro" id="IPR002350">
    <property type="entry name" value="Kazal_dom"/>
</dbReference>
<dbReference type="SMART" id="SM00216">
    <property type="entry name" value="VWD"/>
    <property type="match status" value="1"/>
</dbReference>
<dbReference type="Gene3D" id="2.10.25.10">
    <property type="entry name" value="Laminin"/>
    <property type="match status" value="3"/>
</dbReference>
<feature type="domain" description="Kazal-like" evidence="9">
    <location>
        <begin position="2033"/>
        <end position="2087"/>
    </location>
</feature>
<comment type="caution">
    <text evidence="4">Lacks conserved residue(s) required for the propagation of feature annotation.</text>
</comment>
<dbReference type="SUPFAM" id="SSF57184">
    <property type="entry name" value="Growth factor receptor domain"/>
    <property type="match status" value="1"/>
</dbReference>
<keyword evidence="3" id="KW-1015">Disulfide bond</keyword>
<evidence type="ECO:0000256" key="2">
    <source>
        <dbReference type="ARBA" id="ARBA00022737"/>
    </source>
</evidence>
<keyword evidence="1 4" id="KW-0245">EGF-like domain</keyword>
<dbReference type="PANTHER" id="PTHR46160:SF9">
    <property type="entry name" value="PROTEIN PRY2-RELATED"/>
    <property type="match status" value="1"/>
</dbReference>
<dbReference type="PROSITE" id="PS01186">
    <property type="entry name" value="EGF_2"/>
    <property type="match status" value="1"/>
</dbReference>
<dbReference type="CDD" id="cd00037">
    <property type="entry name" value="CLECT"/>
    <property type="match status" value="1"/>
</dbReference>
<evidence type="ECO:0000259" key="8">
    <source>
        <dbReference type="PROSITE" id="PS51233"/>
    </source>
</evidence>
<dbReference type="PANTHER" id="PTHR46160">
    <property type="entry name" value="ALPHA-TECTORIN-RELATED"/>
    <property type="match status" value="1"/>
</dbReference>
<keyword evidence="11" id="KW-1185">Reference proteome</keyword>
<feature type="compositionally biased region" description="Low complexity" evidence="6">
    <location>
        <begin position="1661"/>
        <end position="1671"/>
    </location>
</feature>
<dbReference type="InterPro" id="IPR001846">
    <property type="entry name" value="VWF_type-D"/>
</dbReference>
<feature type="region of interest" description="Disordered" evidence="6">
    <location>
        <begin position="1593"/>
        <end position="1692"/>
    </location>
</feature>
<evidence type="ECO:0000256" key="5">
    <source>
        <dbReference type="SAM" id="Coils"/>
    </source>
</evidence>
<dbReference type="PROSITE" id="PS00010">
    <property type="entry name" value="ASX_HYDROXYL"/>
    <property type="match status" value="3"/>
</dbReference>
<dbReference type="SMART" id="SM00181">
    <property type="entry name" value="EGF"/>
    <property type="match status" value="4"/>
</dbReference>
<dbReference type="InterPro" id="IPR000152">
    <property type="entry name" value="EGF-type_Asp/Asn_hydroxyl_site"/>
</dbReference>
<proteinExistence type="predicted"/>
<evidence type="ECO:0000256" key="4">
    <source>
        <dbReference type="PROSITE-ProRule" id="PRU00076"/>
    </source>
</evidence>